<dbReference type="KEGG" id="osg:BST96_07665"/>
<keyword evidence="2" id="KW-1185">Reference proteome</keyword>
<dbReference type="InterPro" id="IPR009679">
    <property type="entry name" value="Phage_186_CII-like"/>
</dbReference>
<evidence type="ECO:0008006" key="3">
    <source>
        <dbReference type="Google" id="ProtNLM"/>
    </source>
</evidence>
<dbReference type="Proteomes" id="UP000193450">
    <property type="component" value="Chromosome"/>
</dbReference>
<dbReference type="GO" id="GO:0003677">
    <property type="term" value="F:DNA binding"/>
    <property type="evidence" value="ECO:0007669"/>
    <property type="project" value="InterPro"/>
</dbReference>
<gene>
    <name evidence="1" type="ORF">BST96_07665</name>
</gene>
<dbReference type="RefSeq" id="WP_085758135.1">
    <property type="nucleotide sequence ID" value="NZ_CP019343.1"/>
</dbReference>
<protein>
    <recommendedName>
        <fullName evidence="3">Rha family transcriptional regulator</fullName>
    </recommendedName>
</protein>
<organism evidence="1 2">
    <name type="scientific">Oceanicoccus sagamiensis</name>
    <dbReference type="NCBI Taxonomy" id="716816"/>
    <lineage>
        <taxon>Bacteria</taxon>
        <taxon>Pseudomonadati</taxon>
        <taxon>Pseudomonadota</taxon>
        <taxon>Gammaproteobacteria</taxon>
        <taxon>Cellvibrionales</taxon>
        <taxon>Spongiibacteraceae</taxon>
        <taxon>Oceanicoccus</taxon>
    </lineage>
</organism>
<evidence type="ECO:0000313" key="2">
    <source>
        <dbReference type="Proteomes" id="UP000193450"/>
    </source>
</evidence>
<accession>A0A1X9N8J9</accession>
<dbReference type="EMBL" id="CP019343">
    <property type="protein sequence ID" value="ARN74006.1"/>
    <property type="molecule type" value="Genomic_DNA"/>
</dbReference>
<dbReference type="STRING" id="716816.BST96_07665"/>
<sequence length="156" mass="17660">MDDIYFNITTQVHKVAKAYHKGDKRGMTGLAKALGIKDNTFNNKCDPNMKGHHLNLKEFLQIIKETGELSLLSDFAQQFNCAVYQTKDYTNTSNIELLDAMVLVDVERGETAAAIHEALDGRITAPKVDVIRKEIYQDIQKMMELLLRIDAIKDDS</sequence>
<dbReference type="OrthoDB" id="6956679at2"/>
<dbReference type="AlphaFoldDB" id="A0A1X9N8J9"/>
<reference evidence="1 2" key="1">
    <citation type="submission" date="2016-11" db="EMBL/GenBank/DDBJ databases">
        <title>Trade-off between light-utilization and light-protection in marine flavobacteria.</title>
        <authorList>
            <person name="Kumagai Y."/>
        </authorList>
    </citation>
    <scope>NUCLEOTIDE SEQUENCE [LARGE SCALE GENOMIC DNA]</scope>
    <source>
        <strain evidence="1 2">NBRC 107125</strain>
    </source>
</reference>
<proteinExistence type="predicted"/>
<evidence type="ECO:0000313" key="1">
    <source>
        <dbReference type="EMBL" id="ARN74006.1"/>
    </source>
</evidence>
<name>A0A1X9N8J9_9GAMM</name>
<dbReference type="Pfam" id="PF06892">
    <property type="entry name" value="Phage_CP76"/>
    <property type="match status" value="1"/>
</dbReference>